<keyword evidence="4" id="KW-0378">Hydrolase</keyword>
<dbReference type="InterPro" id="IPR045155">
    <property type="entry name" value="Beta-lactam_cat"/>
</dbReference>
<gene>
    <name evidence="4" type="ORF">FYJ60_03440</name>
</gene>
<accession>A0A7X2TP29</accession>
<dbReference type="InterPro" id="IPR012338">
    <property type="entry name" value="Beta-lactam/transpept-like"/>
</dbReference>
<dbReference type="InterPro" id="IPR000871">
    <property type="entry name" value="Beta-lactam_class-A"/>
</dbReference>
<keyword evidence="2" id="KW-0732">Signal</keyword>
<name>A0A7X2TP29_9FIRM</name>
<feature type="domain" description="Beta-lactamase class A catalytic" evidence="3">
    <location>
        <begin position="336"/>
        <end position="394"/>
    </location>
</feature>
<feature type="region of interest" description="Disordered" evidence="1">
    <location>
        <begin position="288"/>
        <end position="324"/>
    </location>
</feature>
<dbReference type="SUPFAM" id="SSF56601">
    <property type="entry name" value="beta-lactamase/transpeptidase-like"/>
    <property type="match status" value="1"/>
</dbReference>
<dbReference type="RefSeq" id="WP_154457182.1">
    <property type="nucleotide sequence ID" value="NZ_VUMV01000002.1"/>
</dbReference>
<feature type="signal peptide" evidence="2">
    <location>
        <begin position="1"/>
        <end position="26"/>
    </location>
</feature>
<evidence type="ECO:0000313" key="4">
    <source>
        <dbReference type="EMBL" id="MST81371.1"/>
    </source>
</evidence>
<feature type="compositionally biased region" description="Low complexity" evidence="1">
    <location>
        <begin position="49"/>
        <end position="62"/>
    </location>
</feature>
<dbReference type="Pfam" id="PF13354">
    <property type="entry name" value="Beta-lactamase2"/>
    <property type="match status" value="2"/>
</dbReference>
<dbReference type="GO" id="GO:0046677">
    <property type="term" value="P:response to antibiotic"/>
    <property type="evidence" value="ECO:0007669"/>
    <property type="project" value="InterPro"/>
</dbReference>
<evidence type="ECO:0000256" key="1">
    <source>
        <dbReference type="SAM" id="MobiDB-lite"/>
    </source>
</evidence>
<dbReference type="PANTHER" id="PTHR35333">
    <property type="entry name" value="BETA-LACTAMASE"/>
    <property type="match status" value="1"/>
</dbReference>
<comment type="caution">
    <text evidence="4">The sequence shown here is derived from an EMBL/GenBank/DDBJ whole genome shotgun (WGS) entry which is preliminary data.</text>
</comment>
<feature type="compositionally biased region" description="Polar residues" evidence="1">
    <location>
        <begin position="288"/>
        <end position="313"/>
    </location>
</feature>
<dbReference type="Gene3D" id="3.40.710.10">
    <property type="entry name" value="DD-peptidase/beta-lactamase superfamily"/>
    <property type="match status" value="1"/>
</dbReference>
<organism evidence="4 5">
    <name type="scientific">Bilifractor porci</name>
    <dbReference type="NCBI Taxonomy" id="2606636"/>
    <lineage>
        <taxon>Bacteria</taxon>
        <taxon>Bacillati</taxon>
        <taxon>Bacillota</taxon>
        <taxon>Clostridia</taxon>
        <taxon>Lachnospirales</taxon>
        <taxon>Lachnospiraceae</taxon>
        <taxon>Bilifractor</taxon>
    </lineage>
</organism>
<feature type="chain" id="PRO_5038497343" evidence="2">
    <location>
        <begin position="27"/>
        <end position="421"/>
    </location>
</feature>
<feature type="region of interest" description="Disordered" evidence="1">
    <location>
        <begin position="31"/>
        <end position="103"/>
    </location>
</feature>
<keyword evidence="5" id="KW-1185">Reference proteome</keyword>
<dbReference type="PANTHER" id="PTHR35333:SF3">
    <property type="entry name" value="BETA-LACTAMASE-TYPE TRANSPEPTIDASE FOLD CONTAINING PROTEIN"/>
    <property type="match status" value="1"/>
</dbReference>
<dbReference type="Proteomes" id="UP000466864">
    <property type="component" value="Unassembled WGS sequence"/>
</dbReference>
<evidence type="ECO:0000256" key="2">
    <source>
        <dbReference type="SAM" id="SignalP"/>
    </source>
</evidence>
<evidence type="ECO:0000259" key="3">
    <source>
        <dbReference type="Pfam" id="PF13354"/>
    </source>
</evidence>
<evidence type="ECO:0000313" key="5">
    <source>
        <dbReference type="Proteomes" id="UP000466864"/>
    </source>
</evidence>
<proteinExistence type="predicted"/>
<dbReference type="GO" id="GO:0030655">
    <property type="term" value="P:beta-lactam antibiotic catabolic process"/>
    <property type="evidence" value="ECO:0007669"/>
    <property type="project" value="InterPro"/>
</dbReference>
<dbReference type="PROSITE" id="PS51257">
    <property type="entry name" value="PROKAR_LIPOPROTEIN"/>
    <property type="match status" value="1"/>
</dbReference>
<reference evidence="4 5" key="1">
    <citation type="submission" date="2019-08" db="EMBL/GenBank/DDBJ databases">
        <title>In-depth cultivation of the pig gut microbiome towards novel bacterial diversity and tailored functional studies.</title>
        <authorList>
            <person name="Wylensek D."/>
            <person name="Hitch T.C.A."/>
            <person name="Clavel T."/>
        </authorList>
    </citation>
    <scope>NUCLEOTIDE SEQUENCE [LARGE SCALE GENOMIC DNA]</scope>
    <source>
        <strain evidence="4 5">Oil+RF-744-WCA-WT-13</strain>
    </source>
</reference>
<dbReference type="AlphaFoldDB" id="A0A7X2TP29"/>
<protein>
    <submittedName>
        <fullName evidence="4">Serine hydrolase</fullName>
    </submittedName>
</protein>
<dbReference type="EMBL" id="VUMV01000002">
    <property type="protein sequence ID" value="MST81371.1"/>
    <property type="molecule type" value="Genomic_DNA"/>
</dbReference>
<feature type="domain" description="Beta-lactamase class A catalytic" evidence="3">
    <location>
        <begin position="191"/>
        <end position="286"/>
    </location>
</feature>
<sequence>MKKRYGRRTAVAAVLAAALLSGCGRTAESAVAENSSDGLAFSQEAVTESGAKARSSSAGAMSDSGRGSGETEKASGTEGESVVSASSDISPVAENRSAGSQPQELVDLEEQIRAVMAGEVTGDTRGSVYVEELNGTGCAWYDSSSAQTGKTPETAGPMQAASLIKLYIAGAVWEKISVVRGQENEEGETNSLLLAMLAESDNTAANTLTSRLGQGNDTVGRQVVNDYCKRHGYTDTHMGRMLLESNAADDNYTSVRDCSRFLKNVWLSSGEADAEAVKNALGAQNTSASQTNAAGAQNATDTQENAADSQNAADSGEKNGGGEAGTAEVYAYETDMPGAAQILQALEQQVRKGKIPAGIPSDIKTANKTGELDDVQNDAAVVFLSDRPYCISVMIQNVTASGAAIQTITQVSAAVYRYMSG</sequence>
<dbReference type="GO" id="GO:0008800">
    <property type="term" value="F:beta-lactamase activity"/>
    <property type="evidence" value="ECO:0007669"/>
    <property type="project" value="InterPro"/>
</dbReference>